<evidence type="ECO:0000259" key="10">
    <source>
        <dbReference type="Pfam" id="PF18127"/>
    </source>
</evidence>
<keyword evidence="12" id="KW-1185">Reference proteome</keyword>
<evidence type="ECO:0000256" key="6">
    <source>
        <dbReference type="ARBA" id="ARBA00035024"/>
    </source>
</evidence>
<dbReference type="InterPro" id="IPR036068">
    <property type="entry name" value="Nicotinate_pribotase-like_C"/>
</dbReference>
<dbReference type="InterPro" id="IPR016471">
    <property type="entry name" value="Nicotinamide_PRibTrfase"/>
</dbReference>
<keyword evidence="2" id="KW-0662">Pyridine nucleotide biosynthesis</keyword>
<feature type="domain" description="Nicotinamide phosphoribosyltransferase N-terminal" evidence="10">
    <location>
        <begin position="77"/>
        <end position="176"/>
    </location>
</feature>
<dbReference type="InterPro" id="IPR013785">
    <property type="entry name" value="Aldolase_TIM"/>
</dbReference>
<reference evidence="11 12" key="1">
    <citation type="submission" date="2021-02" db="EMBL/GenBank/DDBJ databases">
        <title>Variation within the Batrachochytrium salamandrivorans European outbreak.</title>
        <authorList>
            <person name="Kelly M."/>
            <person name="Pasmans F."/>
            <person name="Shea T.P."/>
            <person name="Munoz J.F."/>
            <person name="Carranza S."/>
            <person name="Cuomo C.A."/>
            <person name="Martel A."/>
        </authorList>
    </citation>
    <scope>NUCLEOTIDE SEQUENCE [LARGE SCALE GENOMIC DNA]</scope>
    <source>
        <strain evidence="11 12">AMFP18/2</strain>
    </source>
</reference>
<dbReference type="NCBIfam" id="NF006629">
    <property type="entry name" value="PRK09198.1"/>
    <property type="match status" value="1"/>
</dbReference>
<dbReference type="Proteomes" id="UP001648503">
    <property type="component" value="Unassembled WGS sequence"/>
</dbReference>
<dbReference type="Pfam" id="PF18127">
    <property type="entry name" value="NAMPT_N"/>
    <property type="match status" value="1"/>
</dbReference>
<dbReference type="EC" id="2.4.2.12" evidence="6"/>
<comment type="catalytic activity">
    <reaction evidence="8">
        <text>beta-nicotinamide D-ribonucleotide + diphosphate = 5-phospho-alpha-D-ribose 1-diphosphate + nicotinamide + H(+)</text>
        <dbReference type="Rhea" id="RHEA:16149"/>
        <dbReference type="ChEBI" id="CHEBI:14649"/>
        <dbReference type="ChEBI" id="CHEBI:15378"/>
        <dbReference type="ChEBI" id="CHEBI:17154"/>
        <dbReference type="ChEBI" id="CHEBI:33019"/>
        <dbReference type="ChEBI" id="CHEBI:58017"/>
        <dbReference type="EC" id="2.4.2.12"/>
    </reaction>
    <physiologicalReaction direction="right-to-left" evidence="8">
        <dbReference type="Rhea" id="RHEA:16151"/>
    </physiologicalReaction>
</comment>
<evidence type="ECO:0000256" key="3">
    <source>
        <dbReference type="ARBA" id="ARBA00022676"/>
    </source>
</evidence>
<accession>A0ABQ8FJN0</accession>
<evidence type="ECO:0000256" key="4">
    <source>
        <dbReference type="ARBA" id="ARBA00022679"/>
    </source>
</evidence>
<evidence type="ECO:0000259" key="9">
    <source>
        <dbReference type="Pfam" id="PF04095"/>
    </source>
</evidence>
<keyword evidence="3" id="KW-0328">Glycosyltransferase</keyword>
<name>A0ABQ8FJN0_9FUNG</name>
<evidence type="ECO:0000313" key="11">
    <source>
        <dbReference type="EMBL" id="KAH6599469.1"/>
    </source>
</evidence>
<evidence type="ECO:0000256" key="7">
    <source>
        <dbReference type="ARBA" id="ARBA00035036"/>
    </source>
</evidence>
<dbReference type="SUPFAM" id="SSF51690">
    <property type="entry name" value="Nicotinate/Quinolinate PRTase C-terminal domain-like"/>
    <property type="match status" value="1"/>
</dbReference>
<sequence length="570" mass="63174">MALVYNRDTQRLLAAWELNPAPLEQMLDMGSAPMPPPHPEADPCYNCGFHTAIILCQQFVTAPPPKMLMPFKIPLPLLTDSYKAAHNRLYPDALKMVAYGEFRSGYNNDKTDARIVFYGLRYIIEHYVAVKYTVQDVEQAEAFFSTHNAGATPFPFPKELFLKFIAENDGYFPIKIIAMPEGSVVYPHVPVYQIIAEKEYSRLVTYLETILTMVWYPSTVATLSRRCRDIIERTYADTVDAAGEWSLASRLHDFGFRGCTSVEQSVIGGCAHLLNFEGSDTMSAAWYAQFHLNNGDPVGYSIPATEHSIMTSFRNEKLAITRLLEQFGSGICACVMDSYDYTAALETVLPSIAALKLEKGGVLVLRPDSGDPVKVVLQALHAADRVFGSDLNSKGFKVLRHVGVIQGDGITIDTLSKIVDAVQSSGFAAQNCAYGMGGGLLQKLNRDTMSFATKLSKIVYSDGSERDVMKMPKTESGKISLPGELKVIRNAEMVPVVYPSETETPGPDELIVVYDSGKTLAPWDSFTTVRERVRTQWAAAHPCPDVISADLKKKIDRVQATQHQENEHIQ</sequence>
<evidence type="ECO:0000256" key="5">
    <source>
        <dbReference type="ARBA" id="ARBA00035007"/>
    </source>
</evidence>
<dbReference type="Pfam" id="PF04095">
    <property type="entry name" value="NAPRTase"/>
    <property type="match status" value="1"/>
</dbReference>
<dbReference type="PANTHER" id="PTHR43816:SF1">
    <property type="entry name" value="NICOTINAMIDE PHOSPHORIBOSYLTRANSFERASE"/>
    <property type="match status" value="1"/>
</dbReference>
<evidence type="ECO:0000256" key="2">
    <source>
        <dbReference type="ARBA" id="ARBA00022642"/>
    </source>
</evidence>
<dbReference type="InterPro" id="IPR041525">
    <property type="entry name" value="N/Namide_PRibTrfase"/>
</dbReference>
<protein>
    <recommendedName>
        <fullName evidence="7">Nicotinamide phosphoribosyltransferase</fullName>
        <ecNumber evidence="6">2.4.2.12</ecNumber>
    </recommendedName>
</protein>
<evidence type="ECO:0000256" key="8">
    <source>
        <dbReference type="ARBA" id="ARBA00047835"/>
    </source>
</evidence>
<dbReference type="InterPro" id="IPR041529">
    <property type="entry name" value="DUF5598"/>
</dbReference>
<gene>
    <name evidence="11" type="ORF">BASA50_002983</name>
</gene>
<feature type="domain" description="Nicotinate/nicotinamide phosphoribosyltransferase" evidence="9">
    <location>
        <begin position="250"/>
        <end position="480"/>
    </location>
</feature>
<proteinExistence type="inferred from homology"/>
<comment type="pathway">
    <text evidence="5">Cofactor biosynthesis; NAD(+) biosynthesis; nicotinamide D-ribonucleotide from 5-phospho-alpha-D-ribose 1-diphosphate and nicotinamide: step 1/1.</text>
</comment>
<evidence type="ECO:0000256" key="1">
    <source>
        <dbReference type="ARBA" id="ARBA00010897"/>
    </source>
</evidence>
<evidence type="ECO:0000313" key="12">
    <source>
        <dbReference type="Proteomes" id="UP001648503"/>
    </source>
</evidence>
<dbReference type="PANTHER" id="PTHR43816">
    <property type="entry name" value="NICOTINAMIDE PHOSPHORIBOSYLTRANSFERASE"/>
    <property type="match status" value="1"/>
</dbReference>
<organism evidence="11 12">
    <name type="scientific">Batrachochytrium salamandrivorans</name>
    <dbReference type="NCBI Taxonomy" id="1357716"/>
    <lineage>
        <taxon>Eukaryota</taxon>
        <taxon>Fungi</taxon>
        <taxon>Fungi incertae sedis</taxon>
        <taxon>Chytridiomycota</taxon>
        <taxon>Chytridiomycota incertae sedis</taxon>
        <taxon>Chytridiomycetes</taxon>
        <taxon>Rhizophydiales</taxon>
        <taxon>Rhizophydiales incertae sedis</taxon>
        <taxon>Batrachochytrium</taxon>
    </lineage>
</organism>
<comment type="similarity">
    <text evidence="1">Belongs to the NAPRTase family.</text>
</comment>
<keyword evidence="4" id="KW-0808">Transferase</keyword>
<comment type="caution">
    <text evidence="11">The sequence shown here is derived from an EMBL/GenBank/DDBJ whole genome shotgun (WGS) entry which is preliminary data.</text>
</comment>
<dbReference type="EMBL" id="JAFCIX010000064">
    <property type="protein sequence ID" value="KAH6599469.1"/>
    <property type="molecule type" value="Genomic_DNA"/>
</dbReference>
<dbReference type="Gene3D" id="3.20.20.70">
    <property type="entry name" value="Aldolase class I"/>
    <property type="match status" value="1"/>
</dbReference>